<dbReference type="EMBL" id="UGSC01000001">
    <property type="protein sequence ID" value="SUA63638.1"/>
    <property type="molecule type" value="Genomic_DNA"/>
</dbReference>
<organism evidence="1 2">
    <name type="scientific">Paenibacillus polymyxa</name>
    <name type="common">Bacillus polymyxa</name>
    <dbReference type="NCBI Taxonomy" id="1406"/>
    <lineage>
        <taxon>Bacteria</taxon>
        <taxon>Bacillati</taxon>
        <taxon>Bacillota</taxon>
        <taxon>Bacilli</taxon>
        <taxon>Bacillales</taxon>
        <taxon>Paenibacillaceae</taxon>
        <taxon>Paenibacillus</taxon>
    </lineage>
</organism>
<sequence length="46" mass="5070">MNPHRSLPPAVETYFTSANKSQLEAFTSAFDKDALILDMTLIIPSS</sequence>
<accession>A0A378XRU3</accession>
<proteinExistence type="predicted"/>
<dbReference type="Proteomes" id="UP000254400">
    <property type="component" value="Unassembled WGS sequence"/>
</dbReference>
<reference evidence="1 2" key="1">
    <citation type="submission" date="2018-06" db="EMBL/GenBank/DDBJ databases">
        <authorList>
            <consortium name="Pathogen Informatics"/>
            <person name="Doyle S."/>
        </authorList>
    </citation>
    <scope>NUCLEOTIDE SEQUENCE [LARGE SCALE GENOMIC DNA]</scope>
    <source>
        <strain evidence="1 2">NCTC10343</strain>
    </source>
</reference>
<protein>
    <submittedName>
        <fullName evidence="1">Uncharacterized protein</fullName>
    </submittedName>
</protein>
<gene>
    <name evidence="1" type="ORF">NCTC10343_00727</name>
</gene>
<evidence type="ECO:0000313" key="2">
    <source>
        <dbReference type="Proteomes" id="UP000254400"/>
    </source>
</evidence>
<name>A0A378XRU3_PAEPO</name>
<evidence type="ECO:0000313" key="1">
    <source>
        <dbReference type="EMBL" id="SUA63638.1"/>
    </source>
</evidence>
<dbReference type="AlphaFoldDB" id="A0A378XRU3"/>